<evidence type="ECO:0000313" key="12">
    <source>
        <dbReference type="EMBL" id="KNC53479.1"/>
    </source>
</evidence>
<dbReference type="Gene3D" id="3.55.40.20">
    <property type="entry name" value="Iron/manganese superoxide dismutase, C-terminal domain"/>
    <property type="match status" value="1"/>
</dbReference>
<organism evidence="12 13">
    <name type="scientific">Thecamonas trahens ATCC 50062</name>
    <dbReference type="NCBI Taxonomy" id="461836"/>
    <lineage>
        <taxon>Eukaryota</taxon>
        <taxon>Apusozoa</taxon>
        <taxon>Apusomonadida</taxon>
        <taxon>Apusomonadidae</taxon>
        <taxon>Thecamonas</taxon>
    </lineage>
</organism>
<keyword evidence="4 8" id="KW-0479">Metal-binding</keyword>
<comment type="cofactor">
    <cofactor evidence="1">
        <name>Mn(2+)</name>
        <dbReference type="ChEBI" id="CHEBI:29035"/>
    </cofactor>
</comment>
<dbReference type="STRING" id="461836.A0A0L0DMD1"/>
<dbReference type="SUPFAM" id="SSF54719">
    <property type="entry name" value="Fe,Mn superoxide dismutase (SOD), C-terminal domain"/>
    <property type="match status" value="1"/>
</dbReference>
<dbReference type="InterPro" id="IPR036324">
    <property type="entry name" value="Mn/Fe_SOD_N_sf"/>
</dbReference>
<dbReference type="InterPro" id="IPR001189">
    <property type="entry name" value="Mn/Fe_SOD"/>
</dbReference>
<dbReference type="FunFam" id="1.10.287.990:FF:000001">
    <property type="entry name" value="Superoxide dismutase"/>
    <property type="match status" value="1"/>
</dbReference>
<dbReference type="PANTHER" id="PTHR11404">
    <property type="entry name" value="SUPEROXIDE DISMUTASE 2"/>
    <property type="match status" value="1"/>
</dbReference>
<dbReference type="GO" id="GO:0005739">
    <property type="term" value="C:mitochondrion"/>
    <property type="evidence" value="ECO:0007669"/>
    <property type="project" value="TreeGrafter"/>
</dbReference>
<dbReference type="OrthoDB" id="239262at2759"/>
<dbReference type="Gene3D" id="1.10.287.990">
    <property type="entry name" value="Fe,Mn superoxide dismutase (SOD) domain"/>
    <property type="match status" value="1"/>
</dbReference>
<feature type="domain" description="Manganese/iron superoxide dismutase N-terminal" evidence="10">
    <location>
        <begin position="35"/>
        <end position="116"/>
    </location>
</feature>
<dbReference type="FunFam" id="3.55.40.20:FF:000002">
    <property type="entry name" value="Superoxide dismutase"/>
    <property type="match status" value="1"/>
</dbReference>
<proteinExistence type="inferred from homology"/>
<feature type="binding site" evidence="8">
    <location>
        <position position="200"/>
    </location>
    <ligand>
        <name>Mn(2+)</name>
        <dbReference type="ChEBI" id="CHEBI:29035"/>
    </ligand>
</feature>
<dbReference type="RefSeq" id="XP_013761803.1">
    <property type="nucleotide sequence ID" value="XM_013906349.1"/>
</dbReference>
<reference evidence="12 13" key="1">
    <citation type="submission" date="2010-05" db="EMBL/GenBank/DDBJ databases">
        <title>The Genome Sequence of Thecamonas trahens ATCC 50062.</title>
        <authorList>
            <consortium name="The Broad Institute Genome Sequencing Platform"/>
            <person name="Russ C."/>
            <person name="Cuomo C."/>
            <person name="Shea T."/>
            <person name="Young S.K."/>
            <person name="Zeng Q."/>
            <person name="Koehrsen M."/>
            <person name="Haas B."/>
            <person name="Borodovsky M."/>
            <person name="Guigo R."/>
            <person name="Alvarado L."/>
            <person name="Berlin A."/>
            <person name="Bochicchio J."/>
            <person name="Borenstein D."/>
            <person name="Chapman S."/>
            <person name="Chen Z."/>
            <person name="Freedman E."/>
            <person name="Gellesch M."/>
            <person name="Goldberg J."/>
            <person name="Griggs A."/>
            <person name="Gujja S."/>
            <person name="Heilman E."/>
            <person name="Heiman D."/>
            <person name="Hepburn T."/>
            <person name="Howarth C."/>
            <person name="Jen D."/>
            <person name="Larson L."/>
            <person name="Mehta T."/>
            <person name="Park D."/>
            <person name="Pearson M."/>
            <person name="Roberts A."/>
            <person name="Saif S."/>
            <person name="Shenoy N."/>
            <person name="Sisk P."/>
            <person name="Stolte C."/>
            <person name="Sykes S."/>
            <person name="Thomson T."/>
            <person name="Walk T."/>
            <person name="White J."/>
            <person name="Yandava C."/>
            <person name="Burger G."/>
            <person name="Gray M.W."/>
            <person name="Holland P.W.H."/>
            <person name="King N."/>
            <person name="Lang F.B.F."/>
            <person name="Roger A.J."/>
            <person name="Ruiz-Trillo I."/>
            <person name="Lander E."/>
            <person name="Nusbaum C."/>
        </authorList>
    </citation>
    <scope>NUCLEOTIDE SEQUENCE [LARGE SCALE GENOMIC DNA]</scope>
    <source>
        <strain evidence="12 13">ATCC 50062</strain>
    </source>
</reference>
<sequence length="236" mass="25410">MFSFATRAVTASAGRLAGAASATATLSALARAKSTYVLPDLPYEYSALEPVLSGEIMELHHSKHHQTYVNNLNAASEALDSAIANNDVSKQISLQSAIKFNGGGHLNHSLFWTNLAPTSEGGGAPPEGALAEAIDAQFGSLDAFITKFNATTAAVQGSGWGWLGYNKETKQLQIAQCANQDPLEATTGLVPLLAVDVWEHAYYLSYKNDRAAYLKNIWKIIDWHNVSERFALAKRA</sequence>
<feature type="binding site" evidence="8">
    <location>
        <position position="196"/>
    </location>
    <ligand>
        <name>Mn(2+)</name>
        <dbReference type="ChEBI" id="CHEBI:29035"/>
    </ligand>
</feature>
<evidence type="ECO:0000256" key="6">
    <source>
        <dbReference type="ARBA" id="ARBA00023211"/>
    </source>
</evidence>
<keyword evidence="5 9" id="KW-0560">Oxidoreductase</keyword>
<dbReference type="Pfam" id="PF02777">
    <property type="entry name" value="Sod_Fe_C"/>
    <property type="match status" value="1"/>
</dbReference>
<evidence type="ECO:0000259" key="11">
    <source>
        <dbReference type="Pfam" id="PF02777"/>
    </source>
</evidence>
<dbReference type="PANTHER" id="PTHR11404:SF6">
    <property type="entry name" value="SUPEROXIDE DISMUTASE [MN], MITOCHONDRIAL"/>
    <property type="match status" value="1"/>
</dbReference>
<evidence type="ECO:0000256" key="1">
    <source>
        <dbReference type="ARBA" id="ARBA00001936"/>
    </source>
</evidence>
<comment type="function">
    <text evidence="9">Destroys radicals which are normally produced within the cells and which are toxic to biological systems.</text>
</comment>
<dbReference type="OMA" id="GSYEGWK"/>
<dbReference type="GO" id="GO:0004784">
    <property type="term" value="F:superoxide dismutase activity"/>
    <property type="evidence" value="ECO:0007669"/>
    <property type="project" value="UniProtKB-EC"/>
</dbReference>
<dbReference type="EMBL" id="GL349437">
    <property type="protein sequence ID" value="KNC53479.1"/>
    <property type="molecule type" value="Genomic_DNA"/>
</dbReference>
<dbReference type="eggNOG" id="KOG0876">
    <property type="taxonomic scope" value="Eukaryota"/>
</dbReference>
<dbReference type="SUPFAM" id="SSF46609">
    <property type="entry name" value="Fe,Mn superoxide dismutase (SOD), N-terminal domain"/>
    <property type="match status" value="1"/>
</dbReference>
<dbReference type="AlphaFoldDB" id="A0A0L0DMD1"/>
<protein>
    <recommendedName>
        <fullName evidence="3 9">Superoxide dismutase</fullName>
        <ecNumber evidence="3 9">1.15.1.1</ecNumber>
    </recommendedName>
</protein>
<dbReference type="GeneID" id="25560953"/>
<dbReference type="InterPro" id="IPR019831">
    <property type="entry name" value="Mn/Fe_SOD_N"/>
</dbReference>
<accession>A0A0L0DMD1</accession>
<evidence type="ECO:0000256" key="9">
    <source>
        <dbReference type="RuleBase" id="RU000414"/>
    </source>
</evidence>
<dbReference type="InterPro" id="IPR019833">
    <property type="entry name" value="Mn/Fe_SOD_BS"/>
</dbReference>
<comment type="catalytic activity">
    <reaction evidence="7 9">
        <text>2 superoxide + 2 H(+) = H2O2 + O2</text>
        <dbReference type="Rhea" id="RHEA:20696"/>
        <dbReference type="ChEBI" id="CHEBI:15378"/>
        <dbReference type="ChEBI" id="CHEBI:15379"/>
        <dbReference type="ChEBI" id="CHEBI:16240"/>
        <dbReference type="ChEBI" id="CHEBI:18421"/>
        <dbReference type="EC" id="1.15.1.1"/>
    </reaction>
</comment>
<evidence type="ECO:0000259" key="10">
    <source>
        <dbReference type="Pfam" id="PF00081"/>
    </source>
</evidence>
<name>A0A0L0DMD1_THETB</name>
<dbReference type="GO" id="GO:0030145">
    <property type="term" value="F:manganese ion binding"/>
    <property type="evidence" value="ECO:0007669"/>
    <property type="project" value="TreeGrafter"/>
</dbReference>
<feature type="binding site" evidence="8">
    <location>
        <position position="108"/>
    </location>
    <ligand>
        <name>Mn(2+)</name>
        <dbReference type="ChEBI" id="CHEBI:29035"/>
    </ligand>
</feature>
<evidence type="ECO:0000256" key="2">
    <source>
        <dbReference type="ARBA" id="ARBA00008714"/>
    </source>
</evidence>
<dbReference type="InterPro" id="IPR050265">
    <property type="entry name" value="Fe/Mn_Superoxide_Dismutase"/>
</dbReference>
<evidence type="ECO:0000313" key="13">
    <source>
        <dbReference type="Proteomes" id="UP000054408"/>
    </source>
</evidence>
<evidence type="ECO:0000256" key="5">
    <source>
        <dbReference type="ARBA" id="ARBA00023002"/>
    </source>
</evidence>
<evidence type="ECO:0000256" key="7">
    <source>
        <dbReference type="ARBA" id="ARBA00049204"/>
    </source>
</evidence>
<evidence type="ECO:0000256" key="4">
    <source>
        <dbReference type="ARBA" id="ARBA00022723"/>
    </source>
</evidence>
<evidence type="ECO:0000256" key="3">
    <source>
        <dbReference type="ARBA" id="ARBA00012682"/>
    </source>
</evidence>
<dbReference type="InterPro" id="IPR036314">
    <property type="entry name" value="SOD_C_sf"/>
</dbReference>
<dbReference type="InterPro" id="IPR019832">
    <property type="entry name" value="Mn/Fe_SOD_C"/>
</dbReference>
<keyword evidence="13" id="KW-1185">Reference proteome</keyword>
<dbReference type="PRINTS" id="PR01703">
    <property type="entry name" value="MNSODISMTASE"/>
</dbReference>
<dbReference type="Pfam" id="PF00081">
    <property type="entry name" value="Sod_Fe_N"/>
    <property type="match status" value="1"/>
</dbReference>
<dbReference type="Proteomes" id="UP000054408">
    <property type="component" value="Unassembled WGS sequence"/>
</dbReference>
<dbReference type="PIRSF" id="PIRSF000349">
    <property type="entry name" value="SODismutase"/>
    <property type="match status" value="1"/>
</dbReference>
<dbReference type="EC" id="1.15.1.1" evidence="3 9"/>
<feature type="binding site" evidence="8">
    <location>
        <position position="60"/>
    </location>
    <ligand>
        <name>Mn(2+)</name>
        <dbReference type="ChEBI" id="CHEBI:29035"/>
    </ligand>
</feature>
<feature type="domain" description="Manganese/iron superoxide dismutase C-terminal" evidence="11">
    <location>
        <begin position="126"/>
        <end position="229"/>
    </location>
</feature>
<gene>
    <name evidence="12" type="ORF">AMSG_01193</name>
</gene>
<comment type="similarity">
    <text evidence="2 9">Belongs to the iron/manganese superoxide dismutase family.</text>
</comment>
<dbReference type="PROSITE" id="PS00088">
    <property type="entry name" value="SOD_MN"/>
    <property type="match status" value="1"/>
</dbReference>
<evidence type="ECO:0000256" key="8">
    <source>
        <dbReference type="PIRSR" id="PIRSR000349-1"/>
    </source>
</evidence>
<keyword evidence="6" id="KW-0464">Manganese</keyword>